<reference evidence="2 3" key="1">
    <citation type="submission" date="2018-04" db="EMBL/GenBank/DDBJ databases">
        <title>The genome of golden apple snail Pomacea canaliculata provides insight into stress tolerance and invasive adaptation.</title>
        <authorList>
            <person name="Liu C."/>
            <person name="Liu B."/>
            <person name="Ren Y."/>
            <person name="Zhang Y."/>
            <person name="Wang H."/>
            <person name="Li S."/>
            <person name="Jiang F."/>
            <person name="Yin L."/>
            <person name="Zhang G."/>
            <person name="Qian W."/>
            <person name="Fan W."/>
        </authorList>
    </citation>
    <scope>NUCLEOTIDE SEQUENCE [LARGE SCALE GENOMIC DNA]</scope>
    <source>
        <strain evidence="2">SZHN2017</strain>
        <tissue evidence="2">Muscle</tissue>
    </source>
</reference>
<comment type="caution">
    <text evidence="2">The sequence shown here is derived from an EMBL/GenBank/DDBJ whole genome shotgun (WGS) entry which is preliminary data.</text>
</comment>
<feature type="region of interest" description="Disordered" evidence="1">
    <location>
        <begin position="1"/>
        <end position="21"/>
    </location>
</feature>
<keyword evidence="3" id="KW-1185">Reference proteome</keyword>
<accession>A0A2T7PEZ1</accession>
<proteinExistence type="predicted"/>
<organism evidence="2 3">
    <name type="scientific">Pomacea canaliculata</name>
    <name type="common">Golden apple snail</name>
    <dbReference type="NCBI Taxonomy" id="400727"/>
    <lineage>
        <taxon>Eukaryota</taxon>
        <taxon>Metazoa</taxon>
        <taxon>Spiralia</taxon>
        <taxon>Lophotrochozoa</taxon>
        <taxon>Mollusca</taxon>
        <taxon>Gastropoda</taxon>
        <taxon>Caenogastropoda</taxon>
        <taxon>Architaenioglossa</taxon>
        <taxon>Ampullarioidea</taxon>
        <taxon>Ampullariidae</taxon>
        <taxon>Pomacea</taxon>
    </lineage>
</organism>
<dbReference type="Proteomes" id="UP000245119">
    <property type="component" value="Linkage Group LG4"/>
</dbReference>
<sequence>MERPAAINQQPAYTTPQWGYQPPVVTQPQMSSTNNTTVVINQQPTGPGYQPPRPWSTGICGCCDDIGVCECDVTFKLLPVFNFPSL</sequence>
<gene>
    <name evidence="2" type="ORF">C0Q70_07425</name>
</gene>
<name>A0A2T7PEZ1_POMCA</name>
<evidence type="ECO:0000313" key="2">
    <source>
        <dbReference type="EMBL" id="PVD31999.1"/>
    </source>
</evidence>
<dbReference type="STRING" id="400727.A0A2T7PEZ1"/>
<protein>
    <submittedName>
        <fullName evidence="2">Uncharacterized protein</fullName>
    </submittedName>
</protein>
<dbReference type="EMBL" id="PZQS01000004">
    <property type="protein sequence ID" value="PVD31999.1"/>
    <property type="molecule type" value="Genomic_DNA"/>
</dbReference>
<evidence type="ECO:0000313" key="3">
    <source>
        <dbReference type="Proteomes" id="UP000245119"/>
    </source>
</evidence>
<evidence type="ECO:0000256" key="1">
    <source>
        <dbReference type="SAM" id="MobiDB-lite"/>
    </source>
</evidence>
<dbReference type="AlphaFoldDB" id="A0A2T7PEZ1"/>
<feature type="compositionally biased region" description="Polar residues" evidence="1">
    <location>
        <begin position="7"/>
        <end position="21"/>
    </location>
</feature>